<sequence length="164" mass="18531">MRLSVVIRMARKALEDEDGLKRTSQRTPRSLASPPVLRPVVGWAEPRLPVAVDRTARHHAPSFTTVYSHGRTPNIQLYVGAHPISRVAWLRVLGLRILENGSDTETIRALQSSTQQIARLISRIPNLYHGIKEVNLLRLVQAVIISRITYVNSFLNLKKLRETS</sequence>
<dbReference type="Proteomes" id="UP000821853">
    <property type="component" value="Chromosome 2"/>
</dbReference>
<protein>
    <submittedName>
        <fullName evidence="1">Uncharacterized protein</fullName>
    </submittedName>
</protein>
<keyword evidence="2" id="KW-1185">Reference proteome</keyword>
<evidence type="ECO:0000313" key="2">
    <source>
        <dbReference type="Proteomes" id="UP000821853"/>
    </source>
</evidence>
<comment type="caution">
    <text evidence="1">The sequence shown here is derived from an EMBL/GenBank/DDBJ whole genome shotgun (WGS) entry which is preliminary data.</text>
</comment>
<dbReference type="OrthoDB" id="10562466at2759"/>
<name>A0A9J6FYT5_HAELO</name>
<proteinExistence type="predicted"/>
<gene>
    <name evidence="1" type="ORF">HPB48_014760</name>
</gene>
<reference evidence="1 2" key="1">
    <citation type="journal article" date="2020" name="Cell">
        <title>Large-Scale Comparative Analyses of Tick Genomes Elucidate Their Genetic Diversity and Vector Capacities.</title>
        <authorList>
            <consortium name="Tick Genome and Microbiome Consortium (TIGMIC)"/>
            <person name="Jia N."/>
            <person name="Wang J."/>
            <person name="Shi W."/>
            <person name="Du L."/>
            <person name="Sun Y."/>
            <person name="Zhan W."/>
            <person name="Jiang J.F."/>
            <person name="Wang Q."/>
            <person name="Zhang B."/>
            <person name="Ji P."/>
            <person name="Bell-Sakyi L."/>
            <person name="Cui X.M."/>
            <person name="Yuan T.T."/>
            <person name="Jiang B.G."/>
            <person name="Yang W.F."/>
            <person name="Lam T.T."/>
            <person name="Chang Q.C."/>
            <person name="Ding S.J."/>
            <person name="Wang X.J."/>
            <person name="Zhu J.G."/>
            <person name="Ruan X.D."/>
            <person name="Zhao L."/>
            <person name="Wei J.T."/>
            <person name="Ye R.Z."/>
            <person name="Que T.C."/>
            <person name="Du C.H."/>
            <person name="Zhou Y.H."/>
            <person name="Cheng J.X."/>
            <person name="Dai P.F."/>
            <person name="Guo W.B."/>
            <person name="Han X.H."/>
            <person name="Huang E.J."/>
            <person name="Li L.F."/>
            <person name="Wei W."/>
            <person name="Gao Y.C."/>
            <person name="Liu J.Z."/>
            <person name="Shao H.Z."/>
            <person name="Wang X."/>
            <person name="Wang C.C."/>
            <person name="Yang T.C."/>
            <person name="Huo Q.B."/>
            <person name="Li W."/>
            <person name="Chen H.Y."/>
            <person name="Chen S.E."/>
            <person name="Zhou L.G."/>
            <person name="Ni X.B."/>
            <person name="Tian J.H."/>
            <person name="Sheng Y."/>
            <person name="Liu T."/>
            <person name="Pan Y.S."/>
            <person name="Xia L.Y."/>
            <person name="Li J."/>
            <person name="Zhao F."/>
            <person name="Cao W.C."/>
        </authorList>
    </citation>
    <scope>NUCLEOTIDE SEQUENCE [LARGE SCALE GENOMIC DNA]</scope>
    <source>
        <strain evidence="1">HaeL-2018</strain>
    </source>
</reference>
<dbReference type="VEuPathDB" id="VectorBase:HLOH_046855"/>
<evidence type="ECO:0000313" key="1">
    <source>
        <dbReference type="EMBL" id="KAH9367164.1"/>
    </source>
</evidence>
<dbReference type="AlphaFoldDB" id="A0A9J6FYT5"/>
<accession>A0A9J6FYT5</accession>
<dbReference type="EMBL" id="JABSTR010000004">
    <property type="protein sequence ID" value="KAH9367164.1"/>
    <property type="molecule type" value="Genomic_DNA"/>
</dbReference>
<organism evidence="1 2">
    <name type="scientific">Haemaphysalis longicornis</name>
    <name type="common">Bush tick</name>
    <dbReference type="NCBI Taxonomy" id="44386"/>
    <lineage>
        <taxon>Eukaryota</taxon>
        <taxon>Metazoa</taxon>
        <taxon>Ecdysozoa</taxon>
        <taxon>Arthropoda</taxon>
        <taxon>Chelicerata</taxon>
        <taxon>Arachnida</taxon>
        <taxon>Acari</taxon>
        <taxon>Parasitiformes</taxon>
        <taxon>Ixodida</taxon>
        <taxon>Ixodoidea</taxon>
        <taxon>Ixodidae</taxon>
        <taxon>Haemaphysalinae</taxon>
        <taxon>Haemaphysalis</taxon>
    </lineage>
</organism>